<dbReference type="InterPro" id="IPR022123">
    <property type="entry name" value="DUF3658"/>
</dbReference>
<accession>A0A3B0X1M6</accession>
<evidence type="ECO:0000313" key="2">
    <source>
        <dbReference type="EMBL" id="VAW58610.1"/>
    </source>
</evidence>
<protein>
    <recommendedName>
        <fullName evidence="1">DUF3658 domain-containing protein</fullName>
    </recommendedName>
</protein>
<sequence>MPKEINDPPLTQKQLELVSKLSEANLNYIDSALLANISPQWKKVARVIATTMNESDDRGTLKGIPDVFYSQRVSHLVSRGLIESQGNLQTMRYSEIRLLK</sequence>
<dbReference type="EMBL" id="UOFG01000042">
    <property type="protein sequence ID" value="VAW58610.1"/>
    <property type="molecule type" value="Genomic_DNA"/>
</dbReference>
<organism evidence="2">
    <name type="scientific">hydrothermal vent metagenome</name>
    <dbReference type="NCBI Taxonomy" id="652676"/>
    <lineage>
        <taxon>unclassified sequences</taxon>
        <taxon>metagenomes</taxon>
        <taxon>ecological metagenomes</taxon>
    </lineage>
</organism>
<dbReference type="AlphaFoldDB" id="A0A3B0X1M6"/>
<evidence type="ECO:0000259" key="1">
    <source>
        <dbReference type="Pfam" id="PF12395"/>
    </source>
</evidence>
<feature type="domain" description="DUF3658" evidence="1">
    <location>
        <begin position="20"/>
        <end position="94"/>
    </location>
</feature>
<dbReference type="Pfam" id="PF12395">
    <property type="entry name" value="DUF3658"/>
    <property type="match status" value="1"/>
</dbReference>
<proteinExistence type="predicted"/>
<reference evidence="2" key="1">
    <citation type="submission" date="2018-06" db="EMBL/GenBank/DDBJ databases">
        <authorList>
            <person name="Zhirakovskaya E."/>
        </authorList>
    </citation>
    <scope>NUCLEOTIDE SEQUENCE</scope>
</reference>
<gene>
    <name evidence="2" type="ORF">MNBD_GAMMA11-1517</name>
</gene>
<name>A0A3B0X1M6_9ZZZZ</name>